<accession>A0A061S227</accession>
<feature type="region of interest" description="Disordered" evidence="1">
    <location>
        <begin position="85"/>
        <end position="113"/>
    </location>
</feature>
<sequence length="154" mass="16889">MTEKNDKELNNPKDLSETLDRNASLLLALEGCSRNVCSSPTEFEALLTHELASGLSKSSAHFAPQVVNLDPEPYGPIFKTAKTYKLLPRKENPSSQPDAQPDNRAGAPPTRAPSGIALMHVRRMLSNGMAHESVPPFAQSEEDRCAGEVWEEDF</sequence>
<feature type="region of interest" description="Disordered" evidence="1">
    <location>
        <begin position="132"/>
        <end position="154"/>
    </location>
</feature>
<proteinExistence type="predicted"/>
<gene>
    <name evidence="2" type="ORF">TSPGSL018_18803</name>
</gene>
<reference evidence="2" key="1">
    <citation type="submission" date="2014-05" db="EMBL/GenBank/DDBJ databases">
        <title>The transcriptome of the halophilic microalga Tetraselmis sp. GSL018 isolated from the Great Salt Lake, Utah.</title>
        <authorList>
            <person name="Jinkerson R.E."/>
            <person name="D'Adamo S."/>
            <person name="Posewitz M.C."/>
        </authorList>
    </citation>
    <scope>NUCLEOTIDE SEQUENCE</scope>
    <source>
        <strain evidence="2">GSL018</strain>
    </source>
</reference>
<protein>
    <submittedName>
        <fullName evidence="2">Uncharacterized protein</fullName>
    </submittedName>
</protein>
<evidence type="ECO:0000313" key="2">
    <source>
        <dbReference type="EMBL" id="JAC76970.1"/>
    </source>
</evidence>
<evidence type="ECO:0000256" key="1">
    <source>
        <dbReference type="SAM" id="MobiDB-lite"/>
    </source>
</evidence>
<name>A0A061S227_9CHLO</name>
<dbReference type="EMBL" id="GBEZ01008579">
    <property type="protein sequence ID" value="JAC76970.1"/>
    <property type="molecule type" value="Transcribed_RNA"/>
</dbReference>
<organism evidence="2">
    <name type="scientific">Tetraselmis sp. GSL018</name>
    <dbReference type="NCBI Taxonomy" id="582737"/>
    <lineage>
        <taxon>Eukaryota</taxon>
        <taxon>Viridiplantae</taxon>
        <taxon>Chlorophyta</taxon>
        <taxon>core chlorophytes</taxon>
        <taxon>Chlorodendrophyceae</taxon>
        <taxon>Chlorodendrales</taxon>
        <taxon>Chlorodendraceae</taxon>
        <taxon>Tetraselmis</taxon>
    </lineage>
</organism>
<dbReference type="AlphaFoldDB" id="A0A061S227"/>